<dbReference type="PANTHER" id="PTHR24388">
    <property type="entry name" value="ZINC FINGER PROTEIN"/>
    <property type="match status" value="1"/>
</dbReference>
<feature type="compositionally biased region" description="Low complexity" evidence="8">
    <location>
        <begin position="423"/>
        <end position="434"/>
    </location>
</feature>
<gene>
    <name evidence="10" type="ORF">HK099_002074</name>
</gene>
<dbReference type="PROSITE" id="PS00028">
    <property type="entry name" value="ZINC_FINGER_C2H2_1"/>
    <property type="match status" value="1"/>
</dbReference>
<dbReference type="PANTHER" id="PTHR24388:SF54">
    <property type="entry name" value="PROTEIN ESCARGOT"/>
    <property type="match status" value="1"/>
</dbReference>
<dbReference type="Gene3D" id="3.30.160.60">
    <property type="entry name" value="Classic Zinc Finger"/>
    <property type="match status" value="1"/>
</dbReference>
<keyword evidence="2" id="KW-0479">Metal-binding</keyword>
<dbReference type="InterPro" id="IPR036236">
    <property type="entry name" value="Znf_C2H2_sf"/>
</dbReference>
<name>A0AAD5TV84_9FUNG</name>
<evidence type="ECO:0000259" key="9">
    <source>
        <dbReference type="PROSITE" id="PS50157"/>
    </source>
</evidence>
<keyword evidence="5" id="KW-0862">Zinc</keyword>
<evidence type="ECO:0000256" key="3">
    <source>
        <dbReference type="ARBA" id="ARBA00022737"/>
    </source>
</evidence>
<feature type="non-terminal residue" evidence="10">
    <location>
        <position position="529"/>
    </location>
</feature>
<accession>A0AAD5TV84</accession>
<evidence type="ECO:0000256" key="8">
    <source>
        <dbReference type="SAM" id="MobiDB-lite"/>
    </source>
</evidence>
<feature type="region of interest" description="Disordered" evidence="8">
    <location>
        <begin position="423"/>
        <end position="448"/>
    </location>
</feature>
<dbReference type="SMART" id="SM00355">
    <property type="entry name" value="ZnF_C2H2"/>
    <property type="match status" value="2"/>
</dbReference>
<comment type="caution">
    <text evidence="10">The sequence shown here is derived from an EMBL/GenBank/DDBJ whole genome shotgun (WGS) entry which is preliminary data.</text>
</comment>
<evidence type="ECO:0000256" key="7">
    <source>
        <dbReference type="PROSITE-ProRule" id="PRU00042"/>
    </source>
</evidence>
<dbReference type="GO" id="GO:0008270">
    <property type="term" value="F:zinc ion binding"/>
    <property type="evidence" value="ECO:0007669"/>
    <property type="project" value="UniProtKB-KW"/>
</dbReference>
<dbReference type="Pfam" id="PF00096">
    <property type="entry name" value="zf-C2H2"/>
    <property type="match status" value="1"/>
</dbReference>
<dbReference type="GO" id="GO:0000981">
    <property type="term" value="F:DNA-binding transcription factor activity, RNA polymerase II-specific"/>
    <property type="evidence" value="ECO:0007669"/>
    <property type="project" value="TreeGrafter"/>
</dbReference>
<protein>
    <recommendedName>
        <fullName evidence="9">C2H2-type domain-containing protein</fullName>
    </recommendedName>
</protein>
<evidence type="ECO:0000313" key="10">
    <source>
        <dbReference type="EMBL" id="KAJ3201850.1"/>
    </source>
</evidence>
<evidence type="ECO:0000256" key="6">
    <source>
        <dbReference type="ARBA" id="ARBA00023242"/>
    </source>
</evidence>
<evidence type="ECO:0000313" key="11">
    <source>
        <dbReference type="Proteomes" id="UP001211065"/>
    </source>
</evidence>
<evidence type="ECO:0000256" key="2">
    <source>
        <dbReference type="ARBA" id="ARBA00022723"/>
    </source>
</evidence>
<keyword evidence="3" id="KW-0677">Repeat</keyword>
<dbReference type="AlphaFoldDB" id="A0AAD5TV84"/>
<keyword evidence="11" id="KW-1185">Reference proteome</keyword>
<dbReference type="InterPro" id="IPR050527">
    <property type="entry name" value="Snail/Krueppel_Znf"/>
</dbReference>
<evidence type="ECO:0000256" key="5">
    <source>
        <dbReference type="ARBA" id="ARBA00022833"/>
    </source>
</evidence>
<comment type="subcellular location">
    <subcellularLocation>
        <location evidence="1">Nucleus</location>
    </subcellularLocation>
</comment>
<keyword evidence="4 7" id="KW-0863">Zinc-finger</keyword>
<dbReference type="InterPro" id="IPR013087">
    <property type="entry name" value="Znf_C2H2_type"/>
</dbReference>
<dbReference type="PROSITE" id="PS50157">
    <property type="entry name" value="ZINC_FINGER_C2H2_2"/>
    <property type="match status" value="1"/>
</dbReference>
<feature type="domain" description="C2H2-type" evidence="9">
    <location>
        <begin position="506"/>
        <end position="529"/>
    </location>
</feature>
<evidence type="ECO:0000256" key="1">
    <source>
        <dbReference type="ARBA" id="ARBA00004123"/>
    </source>
</evidence>
<dbReference type="SUPFAM" id="SSF57667">
    <property type="entry name" value="beta-beta-alpha zinc fingers"/>
    <property type="match status" value="1"/>
</dbReference>
<dbReference type="GO" id="GO:0000978">
    <property type="term" value="F:RNA polymerase II cis-regulatory region sequence-specific DNA binding"/>
    <property type="evidence" value="ECO:0007669"/>
    <property type="project" value="TreeGrafter"/>
</dbReference>
<keyword evidence="6" id="KW-0539">Nucleus</keyword>
<reference evidence="10" key="1">
    <citation type="submission" date="2020-05" db="EMBL/GenBank/DDBJ databases">
        <title>Phylogenomic resolution of chytrid fungi.</title>
        <authorList>
            <person name="Stajich J.E."/>
            <person name="Amses K."/>
            <person name="Simmons R."/>
            <person name="Seto K."/>
            <person name="Myers J."/>
            <person name="Bonds A."/>
            <person name="Quandt C.A."/>
            <person name="Barry K."/>
            <person name="Liu P."/>
            <person name="Grigoriev I."/>
            <person name="Longcore J.E."/>
            <person name="James T.Y."/>
        </authorList>
    </citation>
    <scope>NUCLEOTIDE SEQUENCE</scope>
    <source>
        <strain evidence="10">JEL0476</strain>
    </source>
</reference>
<dbReference type="EMBL" id="JADGJW010001662">
    <property type="protein sequence ID" value="KAJ3201850.1"/>
    <property type="molecule type" value="Genomic_DNA"/>
</dbReference>
<organism evidence="10 11">
    <name type="scientific">Clydaea vesicula</name>
    <dbReference type="NCBI Taxonomy" id="447962"/>
    <lineage>
        <taxon>Eukaryota</taxon>
        <taxon>Fungi</taxon>
        <taxon>Fungi incertae sedis</taxon>
        <taxon>Chytridiomycota</taxon>
        <taxon>Chytridiomycota incertae sedis</taxon>
        <taxon>Chytridiomycetes</taxon>
        <taxon>Lobulomycetales</taxon>
        <taxon>Lobulomycetaceae</taxon>
        <taxon>Clydaea</taxon>
    </lineage>
</organism>
<sequence length="529" mass="61333">MQTSQFSPQQLVDHLQLTQSELNSFLDLLSSNKNLNNSEINKSIINLNLLFFQIHQMIKADKNNFTNFAKTKLNSINRSFNLFLSKESNLKNKSGISSYFDFFFNLKKFLTLFFDEKIKCKFENNLFNENLDFKNKKKFNLNFDQVETFKKKLNSKDNSDFSNFKKAVSFENDDHDDKNENFDFFFDKNFSFDHKSDFDIKDNSTTSTAPIIIPLSPDLDLISFENFNDLHESSIFFNDLNNNEILDMDFNNNNKLDQYLTPPEGETLLSKEIQQFLNASSQQLSPPVSIPSSPQEPLNFFSVDDLNLLTPSSSPQLLPENLFNNIEPMLIINDTTIENILNLDYNDNNIPNLDTSILDNNKNDTAITTTKKKTTTLNNFFNLNGELLNSKKIEKKIIKLKSKLFTKEKLALKKILKATKTTPTFTSSTTTPSKDLIQHEKESKNKTDGYDENSFVEIIKFSLENGKFNYACPICKSEEGDYSKVFTRPFNLKSHYISQHTDKREYGCSICNLKFVRRHDLQRHLKLHT</sequence>
<proteinExistence type="predicted"/>
<dbReference type="GO" id="GO:0005634">
    <property type="term" value="C:nucleus"/>
    <property type="evidence" value="ECO:0007669"/>
    <property type="project" value="UniProtKB-SubCell"/>
</dbReference>
<dbReference type="Proteomes" id="UP001211065">
    <property type="component" value="Unassembled WGS sequence"/>
</dbReference>
<evidence type="ECO:0000256" key="4">
    <source>
        <dbReference type="ARBA" id="ARBA00022771"/>
    </source>
</evidence>
<feature type="compositionally biased region" description="Basic and acidic residues" evidence="8">
    <location>
        <begin position="436"/>
        <end position="448"/>
    </location>
</feature>